<reference evidence="3 4" key="1">
    <citation type="submission" date="2024-03" db="EMBL/GenBank/DDBJ databases">
        <title>Human intestinal bacterial collection.</title>
        <authorList>
            <person name="Pauvert C."/>
            <person name="Hitch T.C.A."/>
            <person name="Clavel T."/>
        </authorList>
    </citation>
    <scope>NUCLEOTIDE SEQUENCE [LARGE SCALE GENOMIC DNA]</scope>
    <source>
        <strain evidence="3 4">CLA-JM-H44</strain>
    </source>
</reference>
<dbReference type="InterPro" id="IPR050237">
    <property type="entry name" value="ATP-dep_AMP-bd_enzyme"/>
</dbReference>
<dbReference type="Pfam" id="PF00501">
    <property type="entry name" value="AMP-binding"/>
    <property type="match status" value="1"/>
</dbReference>
<evidence type="ECO:0000313" key="4">
    <source>
        <dbReference type="Proteomes" id="UP001489509"/>
    </source>
</evidence>
<dbReference type="RefSeq" id="WP_349219834.1">
    <property type="nucleotide sequence ID" value="NZ_JBBMFD010000015.1"/>
</dbReference>
<accession>A0ABV1E104</accession>
<dbReference type="PROSITE" id="PS00455">
    <property type="entry name" value="AMP_BINDING"/>
    <property type="match status" value="1"/>
</dbReference>
<dbReference type="Gene3D" id="3.40.50.12780">
    <property type="entry name" value="N-terminal domain of ligase-like"/>
    <property type="match status" value="1"/>
</dbReference>
<dbReference type="Gene3D" id="3.30.300.30">
    <property type="match status" value="1"/>
</dbReference>
<keyword evidence="4" id="KW-1185">Reference proteome</keyword>
<dbReference type="EMBL" id="JBBMFD010000015">
    <property type="protein sequence ID" value="MEQ2440993.1"/>
    <property type="molecule type" value="Genomic_DNA"/>
</dbReference>
<dbReference type="InterPro" id="IPR000873">
    <property type="entry name" value="AMP-dep_synth/lig_dom"/>
</dbReference>
<dbReference type="InterPro" id="IPR045851">
    <property type="entry name" value="AMP-bd_C_sf"/>
</dbReference>
<feature type="domain" description="AMP-binding enzyme C-terminal" evidence="2">
    <location>
        <begin position="463"/>
        <end position="542"/>
    </location>
</feature>
<evidence type="ECO:0000259" key="1">
    <source>
        <dbReference type="Pfam" id="PF00501"/>
    </source>
</evidence>
<dbReference type="PANTHER" id="PTHR43767">
    <property type="entry name" value="LONG-CHAIN-FATTY-ACID--COA LIGASE"/>
    <property type="match status" value="1"/>
</dbReference>
<dbReference type="PANTHER" id="PTHR43767:SF10">
    <property type="entry name" value="SURFACTIN SYNTHASE SUBUNIT 1"/>
    <property type="match status" value="1"/>
</dbReference>
<proteinExistence type="predicted"/>
<dbReference type="Pfam" id="PF13193">
    <property type="entry name" value="AMP-binding_C"/>
    <property type="match status" value="1"/>
</dbReference>
<sequence length="553" mass="60439">MSIDLPMLDTMYEQLHATVERYPNSTALIYYGTHLSFSQLDDLVNGCAAGLKALGVKKGDRVTICMPNLPQTIAVIYAVNKIGAVCNMLHPLSAASEVKHGVELVKSKVAFCFDISEKAFDGLPVTLICCKTAQFFEKTPVGFVRGKVYLHRTKDKRAPAQVGHKLSWQGFLDGGKAYLKRHGIPPTVGTRDDTAAIMYTGGTTGSPKGVMLSNDAVNHLSFQMFPIAKDVLASDGMLGALPVFHGFGFALCMHTAMCVGMRYALIPRFDPKDCCSMILKEKISLIFSVPAFFEGLLKCGGLKGQDLSFIRLVGSGGDMVSDDLKARMDALLKEGGSNTYLISGYGLTECVTACTMAPPAEKVGTGCVGTPFDGNEMKVVRLGSTEAVLEEDGEICITGPTLMKGYWQDEEETAKVLKRHADGKLWLHTGDIGRIGRDGQLYFKQRLKRVLKVSGYLIYPSVIEERLRCNSLVEDCCVVGVQTASGTKVKAYVVPQRPAKTQTEQELLAEELKRYSSQTLNRWSIPAQVEFLPELPRTKIGKVDFKALEARQS</sequence>
<dbReference type="SUPFAM" id="SSF56801">
    <property type="entry name" value="Acetyl-CoA synthetase-like"/>
    <property type="match status" value="1"/>
</dbReference>
<name>A0ABV1E104_9FIRM</name>
<evidence type="ECO:0000259" key="2">
    <source>
        <dbReference type="Pfam" id="PF13193"/>
    </source>
</evidence>
<dbReference type="InterPro" id="IPR020845">
    <property type="entry name" value="AMP-binding_CS"/>
</dbReference>
<comment type="caution">
    <text evidence="3">The sequence shown here is derived from an EMBL/GenBank/DDBJ whole genome shotgun (WGS) entry which is preliminary data.</text>
</comment>
<dbReference type="InterPro" id="IPR025110">
    <property type="entry name" value="AMP-bd_C"/>
</dbReference>
<evidence type="ECO:0000313" key="3">
    <source>
        <dbReference type="EMBL" id="MEQ2440993.1"/>
    </source>
</evidence>
<organism evidence="3 4">
    <name type="scientific">Solibaculum intestinale</name>
    <dbReference type="NCBI Taxonomy" id="3133165"/>
    <lineage>
        <taxon>Bacteria</taxon>
        <taxon>Bacillati</taxon>
        <taxon>Bacillota</taxon>
        <taxon>Clostridia</taxon>
        <taxon>Eubacteriales</taxon>
        <taxon>Oscillospiraceae</taxon>
        <taxon>Solibaculum</taxon>
    </lineage>
</organism>
<protein>
    <submittedName>
        <fullName evidence="3">AMP-binding protein</fullName>
    </submittedName>
</protein>
<feature type="domain" description="AMP-dependent synthetase/ligase" evidence="1">
    <location>
        <begin position="17"/>
        <end position="407"/>
    </location>
</feature>
<dbReference type="Proteomes" id="UP001489509">
    <property type="component" value="Unassembled WGS sequence"/>
</dbReference>
<gene>
    <name evidence="3" type="ORF">WMO26_09165</name>
</gene>
<dbReference type="InterPro" id="IPR042099">
    <property type="entry name" value="ANL_N_sf"/>
</dbReference>